<dbReference type="InterPro" id="IPR051410">
    <property type="entry name" value="Ferric/Cupric_Reductase"/>
</dbReference>
<protein>
    <recommendedName>
        <fullName evidence="3">ferric-chelate reductase (NADPH)</fullName>
        <ecNumber evidence="3">1.16.1.9</ecNumber>
    </recommendedName>
</protein>
<keyword evidence="8 13" id="KW-1133">Transmembrane helix</keyword>
<dbReference type="Pfam" id="PF01794">
    <property type="entry name" value="Ferric_reduct"/>
    <property type="match status" value="1"/>
</dbReference>
<dbReference type="EMBL" id="JBBXMP010000329">
    <property type="protein sequence ID" value="KAL0058344.1"/>
    <property type="molecule type" value="Genomic_DNA"/>
</dbReference>
<dbReference type="InterPro" id="IPR013121">
    <property type="entry name" value="Fe_red_NAD-bd_6"/>
</dbReference>
<dbReference type="SFLD" id="SFLDS00052">
    <property type="entry name" value="Ferric_Reductase_Domain"/>
    <property type="match status" value="1"/>
</dbReference>
<evidence type="ECO:0000256" key="3">
    <source>
        <dbReference type="ARBA" id="ARBA00012668"/>
    </source>
</evidence>
<accession>A0ABR2ZBG0</accession>
<evidence type="ECO:0000313" key="17">
    <source>
        <dbReference type="Proteomes" id="UP001437256"/>
    </source>
</evidence>
<feature type="transmembrane region" description="Helical" evidence="13">
    <location>
        <begin position="44"/>
        <end position="67"/>
    </location>
</feature>
<keyword evidence="14" id="KW-0732">Signal</keyword>
<keyword evidence="9" id="KW-0560">Oxidoreductase</keyword>
<organism evidence="16 17">
    <name type="scientific">Marasmius tenuissimus</name>
    <dbReference type="NCBI Taxonomy" id="585030"/>
    <lineage>
        <taxon>Eukaryota</taxon>
        <taxon>Fungi</taxon>
        <taxon>Dikarya</taxon>
        <taxon>Basidiomycota</taxon>
        <taxon>Agaricomycotina</taxon>
        <taxon>Agaricomycetes</taxon>
        <taxon>Agaricomycetidae</taxon>
        <taxon>Agaricales</taxon>
        <taxon>Marasmiineae</taxon>
        <taxon>Marasmiaceae</taxon>
        <taxon>Marasmius</taxon>
    </lineage>
</organism>
<evidence type="ECO:0000256" key="12">
    <source>
        <dbReference type="ARBA" id="ARBA00048483"/>
    </source>
</evidence>
<evidence type="ECO:0000256" key="5">
    <source>
        <dbReference type="ARBA" id="ARBA00022475"/>
    </source>
</evidence>
<sequence>MSHIFLVLSLIHSLPWIIQGTREMKPGFEPLSQWEWSWDVADKVYYWSGVALLSILGWLCFASLPIIRNRFYEIFKVLHIVSALLFIALFFVHCNKLLGSWDYLWATVAIYGASVVCRFGWMIWANGGTVPRARFEVMEGGMVKLRIRCRPSESWQPGQHYFLNFLTVMPFQSHPFTIANIPSPDRDEPQEMVVLIRQANGLTKRLHKYLFQREETKSIPVLLDGPFGGVGHDLSIYDHVLLFAGGTGITFPLPILQDLVRKSNAGEITCKSIDLVWSVRKRDSISWLTNEIQEILRKAVSISVTIKIHVTEDTTYSSSDSASETTVKESTLSTALTPSYGRANVPTLIQNAGAHHRTLGVAACGPESLLYEVRNTVASVQREIALGKPGCQEVYLHVEEYAW</sequence>
<evidence type="ECO:0000256" key="4">
    <source>
        <dbReference type="ARBA" id="ARBA00022448"/>
    </source>
</evidence>
<keyword evidence="11 13" id="KW-0472">Membrane</keyword>
<dbReference type="SUPFAM" id="SSF52343">
    <property type="entry name" value="Ferredoxin reductase-like, C-terminal NADP-linked domain"/>
    <property type="match status" value="1"/>
</dbReference>
<keyword evidence="5" id="KW-1003">Cell membrane</keyword>
<dbReference type="InterPro" id="IPR017938">
    <property type="entry name" value="Riboflavin_synthase-like_b-brl"/>
</dbReference>
<dbReference type="Gene3D" id="3.40.50.80">
    <property type="entry name" value="Nucleotide-binding domain of ferredoxin-NADP reductase (FNR) module"/>
    <property type="match status" value="1"/>
</dbReference>
<dbReference type="PANTHER" id="PTHR32361:SF23">
    <property type="entry name" value="FERRIC-CHELATE REDUCTASE"/>
    <property type="match status" value="1"/>
</dbReference>
<comment type="caution">
    <text evidence="16">The sequence shown here is derived from an EMBL/GenBank/DDBJ whole genome shotgun (WGS) entry which is preliminary data.</text>
</comment>
<dbReference type="InterPro" id="IPR017927">
    <property type="entry name" value="FAD-bd_FR_type"/>
</dbReference>
<evidence type="ECO:0000259" key="15">
    <source>
        <dbReference type="PROSITE" id="PS51384"/>
    </source>
</evidence>
<dbReference type="CDD" id="cd06186">
    <property type="entry name" value="NOX_Duox_like_FAD_NADP"/>
    <property type="match status" value="1"/>
</dbReference>
<reference evidence="16 17" key="1">
    <citation type="submission" date="2024-05" db="EMBL/GenBank/DDBJ databases">
        <title>A draft genome resource for the thread blight pathogen Marasmius tenuissimus strain MS-2.</title>
        <authorList>
            <person name="Yulfo-Soto G.E."/>
            <person name="Baruah I.K."/>
            <person name="Amoako-Attah I."/>
            <person name="Bukari Y."/>
            <person name="Meinhardt L.W."/>
            <person name="Bailey B.A."/>
            <person name="Cohen S.P."/>
        </authorList>
    </citation>
    <scope>NUCLEOTIDE SEQUENCE [LARGE SCALE GENOMIC DNA]</scope>
    <source>
        <strain evidence="16 17">MS-2</strain>
    </source>
</reference>
<proteinExistence type="inferred from homology"/>
<evidence type="ECO:0000256" key="2">
    <source>
        <dbReference type="ARBA" id="ARBA00006278"/>
    </source>
</evidence>
<name>A0ABR2ZBG0_9AGAR</name>
<feature type="domain" description="FAD-binding FR-type" evidence="15">
    <location>
        <begin position="122"/>
        <end position="233"/>
    </location>
</feature>
<keyword evidence="6 13" id="KW-0812">Transmembrane</keyword>
<evidence type="ECO:0000256" key="1">
    <source>
        <dbReference type="ARBA" id="ARBA00004651"/>
    </source>
</evidence>
<evidence type="ECO:0000313" key="16">
    <source>
        <dbReference type="EMBL" id="KAL0058344.1"/>
    </source>
</evidence>
<evidence type="ECO:0000256" key="13">
    <source>
        <dbReference type="SAM" id="Phobius"/>
    </source>
</evidence>
<evidence type="ECO:0000256" key="11">
    <source>
        <dbReference type="ARBA" id="ARBA00023136"/>
    </source>
</evidence>
<comment type="catalytic activity">
    <reaction evidence="12">
        <text>2 a Fe(II)-siderophore + NADP(+) + H(+) = 2 a Fe(III)-siderophore + NADPH</text>
        <dbReference type="Rhea" id="RHEA:28795"/>
        <dbReference type="Rhea" id="RHEA-COMP:11342"/>
        <dbReference type="Rhea" id="RHEA-COMP:11344"/>
        <dbReference type="ChEBI" id="CHEBI:15378"/>
        <dbReference type="ChEBI" id="CHEBI:29033"/>
        <dbReference type="ChEBI" id="CHEBI:29034"/>
        <dbReference type="ChEBI" id="CHEBI:57783"/>
        <dbReference type="ChEBI" id="CHEBI:58349"/>
        <dbReference type="EC" id="1.16.1.9"/>
    </reaction>
</comment>
<gene>
    <name evidence="16" type="ORF">AAF712_014995</name>
</gene>
<feature type="signal peptide" evidence="14">
    <location>
        <begin position="1"/>
        <end position="20"/>
    </location>
</feature>
<dbReference type="Proteomes" id="UP001437256">
    <property type="component" value="Unassembled WGS sequence"/>
</dbReference>
<evidence type="ECO:0000256" key="6">
    <source>
        <dbReference type="ARBA" id="ARBA00022692"/>
    </source>
</evidence>
<dbReference type="SUPFAM" id="SSF63380">
    <property type="entry name" value="Riboflavin synthase domain-like"/>
    <property type="match status" value="1"/>
</dbReference>
<dbReference type="Pfam" id="PF08022">
    <property type="entry name" value="FAD_binding_8"/>
    <property type="match status" value="1"/>
</dbReference>
<dbReference type="Pfam" id="PF08030">
    <property type="entry name" value="NAD_binding_6"/>
    <property type="match status" value="1"/>
</dbReference>
<evidence type="ECO:0000256" key="8">
    <source>
        <dbReference type="ARBA" id="ARBA00022989"/>
    </source>
</evidence>
<evidence type="ECO:0000256" key="10">
    <source>
        <dbReference type="ARBA" id="ARBA00023065"/>
    </source>
</evidence>
<feature type="chain" id="PRO_5047089920" description="ferric-chelate reductase (NADPH)" evidence="14">
    <location>
        <begin position="21"/>
        <end position="403"/>
    </location>
</feature>
<keyword evidence="17" id="KW-1185">Reference proteome</keyword>
<evidence type="ECO:0000256" key="7">
    <source>
        <dbReference type="ARBA" id="ARBA00022982"/>
    </source>
</evidence>
<comment type="similarity">
    <text evidence="2">Belongs to the ferric reductase (FRE) family.</text>
</comment>
<feature type="transmembrane region" description="Helical" evidence="13">
    <location>
        <begin position="104"/>
        <end position="124"/>
    </location>
</feature>
<feature type="transmembrane region" description="Helical" evidence="13">
    <location>
        <begin position="74"/>
        <end position="92"/>
    </location>
</feature>
<keyword evidence="7" id="KW-0249">Electron transport</keyword>
<dbReference type="InterPro" id="IPR039261">
    <property type="entry name" value="FNR_nucleotide-bd"/>
</dbReference>
<dbReference type="EC" id="1.16.1.9" evidence="3"/>
<dbReference type="InterPro" id="IPR013130">
    <property type="entry name" value="Fe3_Rdtase_TM_dom"/>
</dbReference>
<evidence type="ECO:0000256" key="14">
    <source>
        <dbReference type="SAM" id="SignalP"/>
    </source>
</evidence>
<dbReference type="InterPro" id="IPR013112">
    <property type="entry name" value="FAD-bd_8"/>
</dbReference>
<keyword evidence="10" id="KW-0406">Ion transport</keyword>
<dbReference type="PANTHER" id="PTHR32361">
    <property type="entry name" value="FERRIC/CUPRIC REDUCTASE TRANSMEMBRANE COMPONENT"/>
    <property type="match status" value="1"/>
</dbReference>
<evidence type="ECO:0000256" key="9">
    <source>
        <dbReference type="ARBA" id="ARBA00023002"/>
    </source>
</evidence>
<dbReference type="PROSITE" id="PS51384">
    <property type="entry name" value="FAD_FR"/>
    <property type="match status" value="1"/>
</dbReference>
<keyword evidence="4" id="KW-0813">Transport</keyword>
<comment type="subcellular location">
    <subcellularLocation>
        <location evidence="1">Cell membrane</location>
        <topology evidence="1">Multi-pass membrane protein</topology>
    </subcellularLocation>
</comment>
<dbReference type="SFLD" id="SFLDG01168">
    <property type="entry name" value="Ferric_reductase_subgroup_(FRE"/>
    <property type="match status" value="1"/>
</dbReference>